<feature type="domain" description="PFU" evidence="9">
    <location>
        <begin position="410"/>
        <end position="506"/>
    </location>
</feature>
<dbReference type="PRINTS" id="PR00320">
    <property type="entry name" value="GPROTEINBRPT"/>
</dbReference>
<dbReference type="SUPFAM" id="SSF50978">
    <property type="entry name" value="WD40 repeat-like"/>
    <property type="match status" value="1"/>
</dbReference>
<keyword evidence="3" id="KW-0963">Cytoplasm</keyword>
<dbReference type="PROSITE" id="PS51394">
    <property type="entry name" value="PFU"/>
    <property type="match status" value="1"/>
</dbReference>
<dbReference type="InterPro" id="IPR038122">
    <property type="entry name" value="PFU_sf"/>
</dbReference>
<feature type="signal peptide" evidence="8">
    <location>
        <begin position="1"/>
        <end position="19"/>
    </location>
</feature>
<evidence type="ECO:0000256" key="1">
    <source>
        <dbReference type="ARBA" id="ARBA00004496"/>
    </source>
</evidence>
<keyword evidence="5" id="KW-0677">Repeat</keyword>
<protein>
    <submittedName>
        <fullName evidence="11">Phospholipase A-2-activating protein</fullName>
    </submittedName>
</protein>
<feature type="repeat" description="WD" evidence="6">
    <location>
        <begin position="222"/>
        <end position="263"/>
    </location>
</feature>
<evidence type="ECO:0000256" key="7">
    <source>
        <dbReference type="SAM" id="MobiDB-lite"/>
    </source>
</evidence>
<dbReference type="SMART" id="SM00320">
    <property type="entry name" value="WD40"/>
    <property type="match status" value="7"/>
</dbReference>
<evidence type="ECO:0000313" key="12">
    <source>
        <dbReference type="Proteomes" id="UP000054843"/>
    </source>
</evidence>
<evidence type="ECO:0000259" key="9">
    <source>
        <dbReference type="PROSITE" id="PS51394"/>
    </source>
</evidence>
<dbReference type="InterPro" id="IPR001680">
    <property type="entry name" value="WD40_rpt"/>
</dbReference>
<evidence type="ECO:0000256" key="4">
    <source>
        <dbReference type="ARBA" id="ARBA00022574"/>
    </source>
</evidence>
<reference evidence="11 12" key="1">
    <citation type="submission" date="2015-01" db="EMBL/GenBank/DDBJ databases">
        <title>Evolution of Trichinella species and genotypes.</title>
        <authorList>
            <person name="Korhonen P.K."/>
            <person name="Edoardo P."/>
            <person name="Giuseppe L.R."/>
            <person name="Gasser R.B."/>
        </authorList>
    </citation>
    <scope>NUCLEOTIDE SEQUENCE [LARGE SCALE GENOMIC DNA]</scope>
    <source>
        <strain evidence="11">ISS1980</strain>
    </source>
</reference>
<dbReference type="Gene3D" id="1.25.10.10">
    <property type="entry name" value="Leucine-rich Repeat Variant"/>
    <property type="match status" value="1"/>
</dbReference>
<dbReference type="InterPro" id="IPR036322">
    <property type="entry name" value="WD40_repeat_dom_sf"/>
</dbReference>
<dbReference type="GO" id="GO:0005737">
    <property type="term" value="C:cytoplasm"/>
    <property type="evidence" value="ECO:0007669"/>
    <property type="project" value="UniProtKB-SubCell"/>
</dbReference>
<feature type="non-terminal residue" evidence="11">
    <location>
        <position position="1"/>
    </location>
</feature>
<dbReference type="PANTHER" id="PTHR19849">
    <property type="entry name" value="PHOSPHOLIPASE A-2-ACTIVATING PROTEIN"/>
    <property type="match status" value="1"/>
</dbReference>
<sequence>LLFWKIFTTLLLAFEEIEKEICQTKKIMPDEGEMFVYRGALYGHSKDVRCLCELTTGDDRRLTLATGSRDCKLKIWRRWVEMSADFELQTTIEESDGFISSMAMMPAVGDDWSACGALLASGKDAIIRAYDPESLELIRVFLGHTNTVCSLACHPTLGWFASASWDCTIRLWKQDGQSTALFGHTLPVWAVIFLGSDSGDLLSGSADQMIKLWQDGVVRTTFVGHEDCVRDLAVLADGRSFLSCSNDHTCRMWNLDSGQCTRVYQAHEHYVYSLSSSCRSSDWFASASEDHTVRIWDPKSGACLQTIQLPCQTVWAVCALSNGDIACACNDGVVRIFTPNKADSTVDAARVVEYEAELARFHIATQGEDMIGDLKKADLPGLEALNEPGNRDGATKMILNRNNNQAELHQWSSVEQRWLKLGDIVGSPGQQQAKPTYLGKQYDYVFDVDVEDGQPPIKLPYNIGDDAHHVAQTFIRKHNLPQAYLNDVVSFIEKNTVRKEQPRPSPVAAWTGNSDQDGSDPLTGAGRYVPMQNVVEKLDPLKPVGDDIPLRRYQVVDSFSAKQLSNKLKEFNEAVLEEDRVRSSEMDSLEKLLSTKPCKPNRDHLPLVEKMLRWPTEHLVPVIDLLRLVILDGAGCEAFFVNADRHLLSFTCSLVADKHSANYSQFQTVVCRLFANSFLYKASRQSMLDCEHLCLPVLLDALQGAKKSARMAAVAALANYAYVYHQHEMNDTVRYERKSNLLNLITQRLQQQFEAASRLMEEAELAGILQLMLTLLWGDRQLVNLAKTNHLERLVSKVKDCVCNENNKHNARTIEAMLTSI</sequence>
<feature type="repeat" description="WD" evidence="6">
    <location>
        <begin position="141"/>
        <end position="173"/>
    </location>
</feature>
<dbReference type="Gene3D" id="2.130.10.10">
    <property type="entry name" value="YVTN repeat-like/Quinoprotein amine dehydrogenase"/>
    <property type="match status" value="1"/>
</dbReference>
<dbReference type="Gene3D" id="3.10.20.870">
    <property type="entry name" value="PFU (PLAA family ubiquitin binding), C-terminal domain"/>
    <property type="match status" value="1"/>
</dbReference>
<keyword evidence="8" id="KW-0732">Signal</keyword>
<feature type="domain" description="PUL" evidence="10">
    <location>
        <begin position="546"/>
        <end position="821"/>
    </location>
</feature>
<accession>A0A0V1N5M4</accession>
<dbReference type="InterPro" id="IPR020472">
    <property type="entry name" value="WD40_PAC1"/>
</dbReference>
<dbReference type="GO" id="GO:0005634">
    <property type="term" value="C:nucleus"/>
    <property type="evidence" value="ECO:0007669"/>
    <property type="project" value="TreeGrafter"/>
</dbReference>
<dbReference type="InterPro" id="IPR015943">
    <property type="entry name" value="WD40/YVTN_repeat-like_dom_sf"/>
</dbReference>
<keyword evidence="4 6" id="KW-0853">WD repeat</keyword>
<dbReference type="PANTHER" id="PTHR19849:SF0">
    <property type="entry name" value="PHOSPHOLIPASE A-2-ACTIVATING PROTEIN"/>
    <property type="match status" value="1"/>
</dbReference>
<dbReference type="PROSITE" id="PS51396">
    <property type="entry name" value="PUL"/>
    <property type="match status" value="1"/>
</dbReference>
<gene>
    <name evidence="11" type="primary">PLAA</name>
    <name evidence="11" type="ORF">T10_8507</name>
</gene>
<dbReference type="OrthoDB" id="10265988at2759"/>
<feature type="repeat" description="WD" evidence="6">
    <location>
        <begin position="181"/>
        <end position="214"/>
    </location>
</feature>
<feature type="chain" id="PRO_5006883159" evidence="8">
    <location>
        <begin position="20"/>
        <end position="821"/>
    </location>
</feature>
<dbReference type="Proteomes" id="UP000054843">
    <property type="component" value="Unassembled WGS sequence"/>
</dbReference>
<keyword evidence="12" id="KW-1185">Reference proteome</keyword>
<dbReference type="InterPro" id="IPR011989">
    <property type="entry name" value="ARM-like"/>
</dbReference>
<dbReference type="GO" id="GO:0043130">
    <property type="term" value="F:ubiquitin binding"/>
    <property type="evidence" value="ECO:0007669"/>
    <property type="project" value="TreeGrafter"/>
</dbReference>
<dbReference type="Pfam" id="PF08324">
    <property type="entry name" value="PUL"/>
    <property type="match status" value="1"/>
</dbReference>
<evidence type="ECO:0000256" key="6">
    <source>
        <dbReference type="PROSITE-ProRule" id="PRU00221"/>
    </source>
</evidence>
<dbReference type="CDD" id="cd00200">
    <property type="entry name" value="WD40"/>
    <property type="match status" value="1"/>
</dbReference>
<evidence type="ECO:0000256" key="8">
    <source>
        <dbReference type="SAM" id="SignalP"/>
    </source>
</evidence>
<feature type="repeat" description="WD" evidence="6">
    <location>
        <begin position="264"/>
        <end position="306"/>
    </location>
</feature>
<evidence type="ECO:0000256" key="3">
    <source>
        <dbReference type="ARBA" id="ARBA00022490"/>
    </source>
</evidence>
<evidence type="ECO:0000259" key="10">
    <source>
        <dbReference type="PROSITE" id="PS51396"/>
    </source>
</evidence>
<proteinExistence type="inferred from homology"/>
<comment type="caution">
    <text evidence="11">The sequence shown here is derived from an EMBL/GenBank/DDBJ whole genome shotgun (WGS) entry which is preliminary data.</text>
</comment>
<evidence type="ECO:0000256" key="2">
    <source>
        <dbReference type="ARBA" id="ARBA00008495"/>
    </source>
</evidence>
<dbReference type="Pfam" id="PF00400">
    <property type="entry name" value="WD40"/>
    <property type="match status" value="5"/>
</dbReference>
<comment type="similarity">
    <text evidence="2">Belongs to the WD repeat PLAP family.</text>
</comment>
<dbReference type="STRING" id="268474.A0A0V1N5M4"/>
<dbReference type="InterPro" id="IPR015155">
    <property type="entry name" value="PFU"/>
</dbReference>
<evidence type="ECO:0000313" key="11">
    <source>
        <dbReference type="EMBL" id="KRZ79155.1"/>
    </source>
</evidence>
<name>A0A0V1N5M4_9BILA</name>
<dbReference type="EMBL" id="JYDO01000008">
    <property type="protein sequence ID" value="KRZ79155.1"/>
    <property type="molecule type" value="Genomic_DNA"/>
</dbReference>
<dbReference type="PROSITE" id="PS50082">
    <property type="entry name" value="WD_REPEATS_2"/>
    <property type="match status" value="4"/>
</dbReference>
<organism evidence="11 12">
    <name type="scientific">Trichinella papuae</name>
    <dbReference type="NCBI Taxonomy" id="268474"/>
    <lineage>
        <taxon>Eukaryota</taxon>
        <taxon>Metazoa</taxon>
        <taxon>Ecdysozoa</taxon>
        <taxon>Nematoda</taxon>
        <taxon>Enoplea</taxon>
        <taxon>Dorylaimia</taxon>
        <taxon>Trichinellida</taxon>
        <taxon>Trichinellidae</taxon>
        <taxon>Trichinella</taxon>
    </lineage>
</organism>
<dbReference type="InterPro" id="IPR013535">
    <property type="entry name" value="PUL_dom"/>
</dbReference>
<comment type="subcellular location">
    <subcellularLocation>
        <location evidence="1">Cytoplasm</location>
    </subcellularLocation>
</comment>
<dbReference type="PROSITE" id="PS50294">
    <property type="entry name" value="WD_REPEATS_REGION"/>
    <property type="match status" value="3"/>
</dbReference>
<dbReference type="AlphaFoldDB" id="A0A0V1N5M4"/>
<feature type="region of interest" description="Disordered" evidence="7">
    <location>
        <begin position="496"/>
        <end position="522"/>
    </location>
</feature>
<dbReference type="GO" id="GO:0043161">
    <property type="term" value="P:proteasome-mediated ubiquitin-dependent protein catabolic process"/>
    <property type="evidence" value="ECO:0007669"/>
    <property type="project" value="TreeGrafter"/>
</dbReference>
<evidence type="ECO:0000256" key="5">
    <source>
        <dbReference type="ARBA" id="ARBA00022737"/>
    </source>
</evidence>
<dbReference type="Pfam" id="PF09070">
    <property type="entry name" value="PFU"/>
    <property type="match status" value="1"/>
</dbReference>
<dbReference type="GO" id="GO:0010992">
    <property type="term" value="P:ubiquitin recycling"/>
    <property type="evidence" value="ECO:0007669"/>
    <property type="project" value="TreeGrafter"/>
</dbReference>